<keyword evidence="2" id="KW-1185">Reference proteome</keyword>
<dbReference type="Gramene" id="ERN19363">
    <property type="protein sequence ID" value="ERN19363"/>
    <property type="gene ID" value="AMTR_s00069p00125930"/>
</dbReference>
<dbReference type="HOGENOM" id="CLU_2545672_0_0_1"/>
<dbReference type="AlphaFoldDB" id="U5DG10"/>
<gene>
    <name evidence="1" type="ORF">AMTR_s00069p00125930</name>
</gene>
<sequence length="83" mass="8912">MVSLFQHLFGGPPAAQPGHDYAGPNLSLPLIQAMAMAMAMSSPSLSRARVTIMVAIGWAWVRASPALYPVGLVQTRLDFGFRL</sequence>
<reference evidence="2" key="1">
    <citation type="journal article" date="2013" name="Science">
        <title>The Amborella genome and the evolution of flowering plants.</title>
        <authorList>
            <consortium name="Amborella Genome Project"/>
        </authorList>
    </citation>
    <scope>NUCLEOTIDE SEQUENCE [LARGE SCALE GENOMIC DNA]</scope>
</reference>
<proteinExistence type="predicted"/>
<dbReference type="EMBL" id="KI392069">
    <property type="protein sequence ID" value="ERN19363.1"/>
    <property type="molecule type" value="Genomic_DNA"/>
</dbReference>
<evidence type="ECO:0000313" key="1">
    <source>
        <dbReference type="EMBL" id="ERN19363.1"/>
    </source>
</evidence>
<accession>U5DG10</accession>
<evidence type="ECO:0000313" key="2">
    <source>
        <dbReference type="Proteomes" id="UP000017836"/>
    </source>
</evidence>
<dbReference type="Proteomes" id="UP000017836">
    <property type="component" value="Unassembled WGS sequence"/>
</dbReference>
<protein>
    <submittedName>
        <fullName evidence="1">Uncharacterized protein</fullName>
    </submittedName>
</protein>
<name>U5DG10_AMBTC</name>
<organism evidence="1 2">
    <name type="scientific">Amborella trichopoda</name>
    <dbReference type="NCBI Taxonomy" id="13333"/>
    <lineage>
        <taxon>Eukaryota</taxon>
        <taxon>Viridiplantae</taxon>
        <taxon>Streptophyta</taxon>
        <taxon>Embryophyta</taxon>
        <taxon>Tracheophyta</taxon>
        <taxon>Spermatophyta</taxon>
        <taxon>Magnoliopsida</taxon>
        <taxon>Amborellales</taxon>
        <taxon>Amborellaceae</taxon>
        <taxon>Amborella</taxon>
    </lineage>
</organism>